<comment type="caution">
    <text evidence="1">The sequence shown here is derived from an EMBL/GenBank/DDBJ whole genome shotgun (WGS) entry which is preliminary data.</text>
</comment>
<dbReference type="OMA" id="YWPEFKA"/>
<keyword evidence="2" id="KW-1185">Reference proteome</keyword>
<dbReference type="EMBL" id="JEMT01002859">
    <property type="protein sequence ID" value="EXX79524.1"/>
    <property type="molecule type" value="Genomic_DNA"/>
</dbReference>
<dbReference type="Proteomes" id="UP000022910">
    <property type="component" value="Unassembled WGS sequence"/>
</dbReference>
<organism evidence="1 2">
    <name type="scientific">Rhizophagus irregularis (strain DAOM 197198w)</name>
    <name type="common">Glomus intraradices</name>
    <dbReference type="NCBI Taxonomy" id="1432141"/>
    <lineage>
        <taxon>Eukaryota</taxon>
        <taxon>Fungi</taxon>
        <taxon>Fungi incertae sedis</taxon>
        <taxon>Mucoromycota</taxon>
        <taxon>Glomeromycotina</taxon>
        <taxon>Glomeromycetes</taxon>
        <taxon>Glomerales</taxon>
        <taxon>Glomeraceae</taxon>
        <taxon>Rhizophagus</taxon>
    </lineage>
</organism>
<sequence>MSKGGIGIFRLKGIDDYEFLGWGGSGGSLFLWNVELKIGFAYCMNAFHTALLGDERSLAMLKETVNTVLRLKNIKE</sequence>
<evidence type="ECO:0000313" key="2">
    <source>
        <dbReference type="Proteomes" id="UP000022910"/>
    </source>
</evidence>
<accession>A0A015LII9</accession>
<evidence type="ECO:0000313" key="1">
    <source>
        <dbReference type="EMBL" id="EXX79524.1"/>
    </source>
</evidence>
<proteinExistence type="predicted"/>
<evidence type="ECO:0008006" key="3">
    <source>
        <dbReference type="Google" id="ProtNLM"/>
    </source>
</evidence>
<reference evidence="1 2" key="1">
    <citation type="submission" date="2014-02" db="EMBL/GenBank/DDBJ databases">
        <title>Single nucleus genome sequencing reveals high similarity among nuclei of an endomycorrhizal fungus.</title>
        <authorList>
            <person name="Lin K."/>
            <person name="Geurts R."/>
            <person name="Zhang Z."/>
            <person name="Limpens E."/>
            <person name="Saunders D.G."/>
            <person name="Mu D."/>
            <person name="Pang E."/>
            <person name="Cao H."/>
            <person name="Cha H."/>
            <person name="Lin T."/>
            <person name="Zhou Q."/>
            <person name="Shang Y."/>
            <person name="Li Y."/>
            <person name="Ivanov S."/>
            <person name="Sharma T."/>
            <person name="Velzen R.V."/>
            <person name="Ruijter N.D."/>
            <person name="Aanen D.K."/>
            <person name="Win J."/>
            <person name="Kamoun S."/>
            <person name="Bisseling T."/>
            <person name="Huang S."/>
        </authorList>
    </citation>
    <scope>NUCLEOTIDE SEQUENCE [LARGE SCALE GENOMIC DNA]</scope>
    <source>
        <strain evidence="2">DAOM197198w</strain>
    </source>
</reference>
<name>A0A015LII9_RHIIW</name>
<protein>
    <recommendedName>
        <fullName evidence="3">Beta-lactamase-related domain-containing protein</fullName>
    </recommendedName>
</protein>
<gene>
    <name evidence="1" type="ORF">RirG_004730</name>
</gene>
<dbReference type="AlphaFoldDB" id="A0A015LII9"/>
<dbReference type="OrthoDB" id="5946976at2759"/>
<dbReference type="HOGENOM" id="CLU_2655749_0_0_1"/>
<dbReference type="STRING" id="1432141.A0A015LII9"/>